<dbReference type="Proteomes" id="UP000555836">
    <property type="component" value="Unassembled WGS sequence"/>
</dbReference>
<evidence type="ECO:0000256" key="5">
    <source>
        <dbReference type="ARBA" id="ARBA00022679"/>
    </source>
</evidence>
<dbReference type="SUPFAM" id="SSF53955">
    <property type="entry name" value="Lysozyme-like"/>
    <property type="match status" value="1"/>
</dbReference>
<keyword evidence="5" id="KW-0808">Transferase</keyword>
<dbReference type="Gene3D" id="1.10.3810.10">
    <property type="entry name" value="Biosynthetic peptidoglycan transglycosylase-like"/>
    <property type="match status" value="1"/>
</dbReference>
<dbReference type="GO" id="GO:0009252">
    <property type="term" value="P:peptidoglycan biosynthetic process"/>
    <property type="evidence" value="ECO:0007669"/>
    <property type="project" value="UniProtKB-KW"/>
</dbReference>
<dbReference type="GO" id="GO:0008955">
    <property type="term" value="F:peptidoglycan glycosyltransferase activity"/>
    <property type="evidence" value="ECO:0007669"/>
    <property type="project" value="UniProtKB-EC"/>
</dbReference>
<comment type="caution">
    <text evidence="13">The sequence shown here is derived from an EMBL/GenBank/DDBJ whole genome shotgun (WGS) entry which is preliminary data.</text>
</comment>
<dbReference type="GO" id="GO:0009002">
    <property type="term" value="F:serine-type D-Ala-D-Ala carboxypeptidase activity"/>
    <property type="evidence" value="ECO:0007669"/>
    <property type="project" value="UniProtKB-EC"/>
</dbReference>
<evidence type="ECO:0000313" key="14">
    <source>
        <dbReference type="Proteomes" id="UP000555836"/>
    </source>
</evidence>
<dbReference type="GO" id="GO:0030288">
    <property type="term" value="C:outer membrane-bounded periplasmic space"/>
    <property type="evidence" value="ECO:0007669"/>
    <property type="project" value="TreeGrafter"/>
</dbReference>
<keyword evidence="9" id="KW-0961">Cell wall biogenesis/degradation</keyword>
<evidence type="ECO:0000256" key="9">
    <source>
        <dbReference type="ARBA" id="ARBA00023316"/>
    </source>
</evidence>
<dbReference type="InterPro" id="IPR001264">
    <property type="entry name" value="Glyco_trans_51"/>
</dbReference>
<dbReference type="Gene3D" id="3.30.2060.10">
    <property type="entry name" value="Penicillin-binding protein 1b domain"/>
    <property type="match status" value="1"/>
</dbReference>
<name>A0A7Y0SBK8_VIBPH</name>
<feature type="non-terminal residue" evidence="13">
    <location>
        <position position="1"/>
    </location>
</feature>
<evidence type="ECO:0000256" key="11">
    <source>
        <dbReference type="ARBA" id="ARBA00049902"/>
    </source>
</evidence>
<organism evidence="13 14">
    <name type="scientific">Vibrio parahaemolyticus</name>
    <dbReference type="NCBI Taxonomy" id="670"/>
    <lineage>
        <taxon>Bacteria</taxon>
        <taxon>Pseudomonadati</taxon>
        <taxon>Pseudomonadota</taxon>
        <taxon>Gammaproteobacteria</taxon>
        <taxon>Vibrionales</taxon>
        <taxon>Vibrionaceae</taxon>
        <taxon>Vibrio</taxon>
    </lineage>
</organism>
<accession>A0A7Y0SBK8</accession>
<dbReference type="Pfam" id="PF00912">
    <property type="entry name" value="Transgly"/>
    <property type="match status" value="1"/>
</dbReference>
<dbReference type="GO" id="GO:0005886">
    <property type="term" value="C:plasma membrane"/>
    <property type="evidence" value="ECO:0007669"/>
    <property type="project" value="UniProtKB-SubCell"/>
</dbReference>
<keyword evidence="8" id="KW-0472">Membrane</keyword>
<dbReference type="InterPro" id="IPR036950">
    <property type="entry name" value="PBP_transglycosylase"/>
</dbReference>
<dbReference type="EMBL" id="JABCLD010002314">
    <property type="protein sequence ID" value="NMU29969.1"/>
    <property type="molecule type" value="Genomic_DNA"/>
</dbReference>
<reference evidence="13 14" key="1">
    <citation type="submission" date="2020-04" db="EMBL/GenBank/DDBJ databases">
        <title>Whole-genome sequencing of Vibrio spp. from China reveals different genetic environments of blaCTX-M-14 among diverse lineages.</title>
        <authorList>
            <person name="Zheng Z."/>
            <person name="Ye L."/>
            <person name="Chen S."/>
        </authorList>
    </citation>
    <scope>NUCLEOTIDE SEQUENCE [LARGE SCALE GENOMIC DNA]</scope>
    <source>
        <strain evidence="13 14">Vb0574</strain>
    </source>
</reference>
<evidence type="ECO:0000256" key="7">
    <source>
        <dbReference type="ARBA" id="ARBA00022984"/>
    </source>
</evidence>
<feature type="non-terminal residue" evidence="13">
    <location>
        <position position="101"/>
    </location>
</feature>
<keyword evidence="4" id="KW-0328">Glycosyltransferase</keyword>
<dbReference type="AlphaFoldDB" id="A0A7Y0SBK8"/>
<evidence type="ECO:0000256" key="10">
    <source>
        <dbReference type="ARBA" id="ARBA00034000"/>
    </source>
</evidence>
<evidence type="ECO:0000256" key="1">
    <source>
        <dbReference type="ARBA" id="ARBA00004236"/>
    </source>
</evidence>
<evidence type="ECO:0000256" key="8">
    <source>
        <dbReference type="ARBA" id="ARBA00023136"/>
    </source>
</evidence>
<proteinExistence type="predicted"/>
<sequence length="101" mass="11442">IMLHFSDSGLQRIQSLESRGDLGYLRLEPKMLGMLEKDRDEQRLFLRRDQFPEILVDALLATEDRDFYQHDGVSPLAIARALVANIKAGRTVQGGSTLTQQ</sequence>
<feature type="domain" description="Glycosyl transferase family 51" evidence="12">
    <location>
        <begin position="38"/>
        <end position="101"/>
    </location>
</feature>
<comment type="pathway">
    <text evidence="2">Cell wall biogenesis; peptidoglycan biosynthesis.</text>
</comment>
<comment type="catalytic activity">
    <reaction evidence="11">
        <text>[GlcNAc-(1-&gt;4)-Mur2Ac(oyl-L-Ala-gamma-D-Glu-L-Lys-D-Ala-D-Ala)](n)-di-trans,octa-cis-undecaprenyl diphosphate + beta-D-GlcNAc-(1-&gt;4)-Mur2Ac(oyl-L-Ala-gamma-D-Glu-L-Lys-D-Ala-D-Ala)-di-trans,octa-cis-undecaprenyl diphosphate = [GlcNAc-(1-&gt;4)-Mur2Ac(oyl-L-Ala-gamma-D-Glu-L-Lys-D-Ala-D-Ala)](n+1)-di-trans,octa-cis-undecaprenyl diphosphate + di-trans,octa-cis-undecaprenyl diphosphate + H(+)</text>
        <dbReference type="Rhea" id="RHEA:23708"/>
        <dbReference type="Rhea" id="RHEA-COMP:9602"/>
        <dbReference type="Rhea" id="RHEA-COMP:9603"/>
        <dbReference type="ChEBI" id="CHEBI:15378"/>
        <dbReference type="ChEBI" id="CHEBI:58405"/>
        <dbReference type="ChEBI" id="CHEBI:60033"/>
        <dbReference type="ChEBI" id="CHEBI:78435"/>
        <dbReference type="EC" id="2.4.99.28"/>
    </reaction>
</comment>
<evidence type="ECO:0000256" key="6">
    <source>
        <dbReference type="ARBA" id="ARBA00022960"/>
    </source>
</evidence>
<dbReference type="GO" id="GO:0008360">
    <property type="term" value="P:regulation of cell shape"/>
    <property type="evidence" value="ECO:0007669"/>
    <property type="project" value="UniProtKB-KW"/>
</dbReference>
<dbReference type="GO" id="GO:0071555">
    <property type="term" value="P:cell wall organization"/>
    <property type="evidence" value="ECO:0007669"/>
    <property type="project" value="UniProtKB-KW"/>
</dbReference>
<evidence type="ECO:0000256" key="2">
    <source>
        <dbReference type="ARBA" id="ARBA00004752"/>
    </source>
</evidence>
<dbReference type="PANTHER" id="PTHR32282:SF11">
    <property type="entry name" value="PENICILLIN-BINDING PROTEIN 1B"/>
    <property type="match status" value="1"/>
</dbReference>
<evidence type="ECO:0000313" key="13">
    <source>
        <dbReference type="EMBL" id="NMU29969.1"/>
    </source>
</evidence>
<dbReference type="PANTHER" id="PTHR32282">
    <property type="entry name" value="BINDING PROTEIN TRANSPEPTIDASE, PUTATIVE-RELATED"/>
    <property type="match status" value="1"/>
</dbReference>
<dbReference type="InterPro" id="IPR023346">
    <property type="entry name" value="Lysozyme-like_dom_sf"/>
</dbReference>
<keyword evidence="3" id="KW-1003">Cell membrane</keyword>
<comment type="subcellular location">
    <subcellularLocation>
        <location evidence="1">Cell membrane</location>
    </subcellularLocation>
</comment>
<evidence type="ECO:0000256" key="4">
    <source>
        <dbReference type="ARBA" id="ARBA00022676"/>
    </source>
</evidence>
<keyword evidence="6" id="KW-0133">Cell shape</keyword>
<comment type="catalytic activity">
    <reaction evidence="10">
        <text>Preferential cleavage: (Ac)2-L-Lys-D-Ala-|-D-Ala. Also transpeptidation of peptidyl-alanyl moieties that are N-acyl substituents of D-alanine.</text>
        <dbReference type="EC" id="3.4.16.4"/>
    </reaction>
</comment>
<evidence type="ECO:0000259" key="12">
    <source>
        <dbReference type="Pfam" id="PF00912"/>
    </source>
</evidence>
<gene>
    <name evidence="13" type="ORF">HKB21_30625</name>
</gene>
<keyword evidence="7" id="KW-0573">Peptidoglycan synthesis</keyword>
<dbReference type="InterPro" id="IPR050396">
    <property type="entry name" value="Glycosyltr_51/Transpeptidase"/>
</dbReference>
<evidence type="ECO:0000256" key="3">
    <source>
        <dbReference type="ARBA" id="ARBA00022475"/>
    </source>
</evidence>
<protein>
    <submittedName>
        <fullName evidence="13">Penicillin-binding protein 1B</fullName>
    </submittedName>
</protein>